<evidence type="ECO:0000313" key="2">
    <source>
        <dbReference type="Proteomes" id="UP001610563"/>
    </source>
</evidence>
<comment type="caution">
    <text evidence="1">The sequence shown here is derived from an EMBL/GenBank/DDBJ whole genome shotgun (WGS) entry which is preliminary data.</text>
</comment>
<dbReference type="EMBL" id="JBFTWV010000010">
    <property type="protein sequence ID" value="KAL2798886.1"/>
    <property type="molecule type" value="Genomic_DNA"/>
</dbReference>
<dbReference type="PROSITE" id="PS51257">
    <property type="entry name" value="PROKAR_LIPOPROTEIN"/>
    <property type="match status" value="1"/>
</dbReference>
<evidence type="ECO:0000313" key="1">
    <source>
        <dbReference type="EMBL" id="KAL2798886.1"/>
    </source>
</evidence>
<reference evidence="1 2" key="1">
    <citation type="submission" date="2024-07" db="EMBL/GenBank/DDBJ databases">
        <title>Section-level genome sequencing and comparative genomics of Aspergillus sections Usti and Cavernicolus.</title>
        <authorList>
            <consortium name="Lawrence Berkeley National Laboratory"/>
            <person name="Nybo J.L."/>
            <person name="Vesth T.C."/>
            <person name="Theobald S."/>
            <person name="Frisvad J.C."/>
            <person name="Larsen T.O."/>
            <person name="Kjaerboelling I."/>
            <person name="Rothschild-Mancinelli K."/>
            <person name="Lyhne E.K."/>
            <person name="Kogle M.E."/>
            <person name="Barry K."/>
            <person name="Clum A."/>
            <person name="Na H."/>
            <person name="Ledsgaard L."/>
            <person name="Lin J."/>
            <person name="Lipzen A."/>
            <person name="Kuo A."/>
            <person name="Riley R."/>
            <person name="Mondo S."/>
            <person name="Labutti K."/>
            <person name="Haridas S."/>
            <person name="Pangalinan J."/>
            <person name="Salamov A.A."/>
            <person name="Simmons B.A."/>
            <person name="Magnuson J.K."/>
            <person name="Chen J."/>
            <person name="Drula E."/>
            <person name="Henrissat B."/>
            <person name="Wiebenga A."/>
            <person name="Lubbers R.J."/>
            <person name="Gomes A.C."/>
            <person name="Makela M.R."/>
            <person name="Stajich J."/>
            <person name="Grigoriev I.V."/>
            <person name="Mortensen U.H."/>
            <person name="De Vries R.P."/>
            <person name="Baker S.E."/>
            <person name="Andersen M.R."/>
        </authorList>
    </citation>
    <scope>NUCLEOTIDE SEQUENCE [LARGE SCALE GENOMIC DNA]</scope>
    <source>
        <strain evidence="1 2">CBS 209.92</strain>
    </source>
</reference>
<dbReference type="Proteomes" id="UP001610563">
    <property type="component" value="Unassembled WGS sequence"/>
</dbReference>
<sequence>MGWSGLKATWHDSGVFSISFTSSSCICLVFARHLSAHFVPSFCVSHSVFSVAVDSCMSSTYCLSKPALHLQARQGGTGQNKQRNYIFTVNSRVSSFNYSQLLDIQIIMHPAQKLPNNGTSQKLLPTA</sequence>
<proteinExistence type="predicted"/>
<keyword evidence="2" id="KW-1185">Reference proteome</keyword>
<name>A0ABR4GIZ8_9EURO</name>
<protein>
    <submittedName>
        <fullName evidence="1">Uncharacterized protein</fullName>
    </submittedName>
</protein>
<gene>
    <name evidence="1" type="ORF">BJX66DRAFT_13643</name>
</gene>
<organism evidence="1 2">
    <name type="scientific">Aspergillus keveii</name>
    <dbReference type="NCBI Taxonomy" id="714993"/>
    <lineage>
        <taxon>Eukaryota</taxon>
        <taxon>Fungi</taxon>
        <taxon>Dikarya</taxon>
        <taxon>Ascomycota</taxon>
        <taxon>Pezizomycotina</taxon>
        <taxon>Eurotiomycetes</taxon>
        <taxon>Eurotiomycetidae</taxon>
        <taxon>Eurotiales</taxon>
        <taxon>Aspergillaceae</taxon>
        <taxon>Aspergillus</taxon>
        <taxon>Aspergillus subgen. Nidulantes</taxon>
    </lineage>
</organism>
<accession>A0ABR4GIZ8</accession>